<evidence type="ECO:0000313" key="16">
    <source>
        <dbReference type="Proteomes" id="UP000284472"/>
    </source>
</evidence>
<evidence type="ECO:0000256" key="4">
    <source>
        <dbReference type="ARBA" id="ARBA00022475"/>
    </source>
</evidence>
<keyword evidence="5" id="KW-0677">Repeat</keyword>
<name>A0A2N5P0Z0_MEDGN</name>
<gene>
    <name evidence="15" type="ORF">DW812_17095</name>
    <name evidence="13" type="ORF">G4958_15140</name>
    <name evidence="14" type="ORF">G4981_14810</name>
    <name evidence="12" type="ORF">LIQ10_18380</name>
</gene>
<comment type="similarity">
    <text evidence="2">Belongs to the ABC transporter superfamily.</text>
</comment>
<keyword evidence="4" id="KW-1003">Cell membrane</keyword>
<evidence type="ECO:0000256" key="6">
    <source>
        <dbReference type="ARBA" id="ARBA00022741"/>
    </source>
</evidence>
<dbReference type="InterPro" id="IPR003593">
    <property type="entry name" value="AAA+_ATPase"/>
</dbReference>
<protein>
    <submittedName>
        <fullName evidence="15">ATP-binding cassette domain-containing protein</fullName>
    </submittedName>
    <submittedName>
        <fullName evidence="12">Energy-coupling factor ABC transporter ATP-binding protein</fullName>
    </submittedName>
</protein>
<dbReference type="CDD" id="cd03225">
    <property type="entry name" value="ABC_cobalt_CbiO_domain1"/>
    <property type="match status" value="1"/>
</dbReference>
<reference evidence="15 16" key="1">
    <citation type="submission" date="2018-08" db="EMBL/GenBank/DDBJ databases">
        <title>A genome reference for cultivated species of the human gut microbiota.</title>
        <authorList>
            <person name="Zou Y."/>
            <person name="Xue W."/>
            <person name="Luo G."/>
        </authorList>
    </citation>
    <scope>NUCLEOTIDE SEQUENCE [LARGE SCALE GENOMIC DNA]</scope>
    <source>
        <strain evidence="15 16">AM32-6</strain>
    </source>
</reference>
<dbReference type="Proteomes" id="UP001296581">
    <property type="component" value="Unassembled WGS sequence"/>
</dbReference>
<dbReference type="Proteomes" id="UP001296643">
    <property type="component" value="Unassembled WGS sequence"/>
</dbReference>
<dbReference type="GO" id="GO:0043190">
    <property type="term" value="C:ATP-binding cassette (ABC) transporter complex"/>
    <property type="evidence" value="ECO:0007669"/>
    <property type="project" value="TreeGrafter"/>
</dbReference>
<dbReference type="GO" id="GO:0042626">
    <property type="term" value="F:ATPase-coupled transmembrane transporter activity"/>
    <property type="evidence" value="ECO:0007669"/>
    <property type="project" value="TreeGrafter"/>
</dbReference>
<evidence type="ECO:0000313" key="12">
    <source>
        <dbReference type="EMBL" id="MCB5495672.1"/>
    </source>
</evidence>
<accession>A0A2N5P0Z0</accession>
<dbReference type="PROSITE" id="PS50893">
    <property type="entry name" value="ABC_TRANSPORTER_2"/>
    <property type="match status" value="2"/>
</dbReference>
<evidence type="ECO:0000256" key="1">
    <source>
        <dbReference type="ARBA" id="ARBA00004202"/>
    </source>
</evidence>
<proteinExistence type="inferred from homology"/>
<keyword evidence="6" id="KW-0547">Nucleotide-binding</keyword>
<reference evidence="12" key="4">
    <citation type="submission" date="2021-10" db="EMBL/GenBank/DDBJ databases">
        <title>Collection of gut derived symbiotic bacterial strains cultured from healthy donors.</title>
        <authorList>
            <person name="Lin H."/>
            <person name="Littmann E."/>
            <person name="Claire K."/>
            <person name="Pamer E."/>
        </authorList>
    </citation>
    <scope>NUCLEOTIDE SEQUENCE</scope>
    <source>
        <strain evidence="12">MSK.23.4</strain>
    </source>
</reference>
<evidence type="ECO:0000259" key="11">
    <source>
        <dbReference type="PROSITE" id="PS50893"/>
    </source>
</evidence>
<keyword evidence="9" id="KW-0472">Membrane</keyword>
<dbReference type="GO" id="GO:0005524">
    <property type="term" value="F:ATP binding"/>
    <property type="evidence" value="ECO:0007669"/>
    <property type="project" value="UniProtKB-KW"/>
</dbReference>
<feature type="domain" description="ABC transporter" evidence="11">
    <location>
        <begin position="270"/>
        <end position="496"/>
    </location>
</feature>
<dbReference type="EMBL" id="QSIR01000044">
    <property type="protein sequence ID" value="RHD00364.1"/>
    <property type="molecule type" value="Genomic_DNA"/>
</dbReference>
<evidence type="ECO:0000256" key="2">
    <source>
        <dbReference type="ARBA" id="ARBA00005417"/>
    </source>
</evidence>
<evidence type="ECO:0000256" key="8">
    <source>
        <dbReference type="ARBA" id="ARBA00022967"/>
    </source>
</evidence>
<evidence type="ECO:0000313" key="17">
    <source>
        <dbReference type="Proteomes" id="UP001297422"/>
    </source>
</evidence>
<feature type="domain" description="ABC transporter" evidence="11">
    <location>
        <begin position="8"/>
        <end position="247"/>
    </location>
</feature>
<dbReference type="EMBL" id="JAAIRY010000043">
    <property type="protein sequence ID" value="NSI66510.1"/>
    <property type="molecule type" value="Genomic_DNA"/>
</dbReference>
<dbReference type="Proteomes" id="UP000284472">
    <property type="component" value="Unassembled WGS sequence"/>
</dbReference>
<evidence type="ECO:0000256" key="7">
    <source>
        <dbReference type="ARBA" id="ARBA00022840"/>
    </source>
</evidence>
<reference evidence="13" key="2">
    <citation type="journal article" date="2020" name="Cell Host Microbe">
        <title>Functional and Genomic Variation between Human-Derived Isolates of Lachnospiraceae Reveals Inter- and Intra-Species Diversity.</title>
        <authorList>
            <person name="Sorbara M.T."/>
            <person name="Littmann E.R."/>
            <person name="Fontana E."/>
            <person name="Moody T.U."/>
            <person name="Kohout C.E."/>
            <person name="Gjonbalaj M."/>
            <person name="Eaton V."/>
            <person name="Seok R."/>
            <person name="Leiner I.M."/>
            <person name="Pamer E.G."/>
        </authorList>
    </citation>
    <scope>NUCLEOTIDE SEQUENCE</scope>
    <source>
        <strain evidence="14">MSK.11.9</strain>
        <strain evidence="13">MSK.22.53</strain>
    </source>
</reference>
<evidence type="ECO:0000256" key="10">
    <source>
        <dbReference type="ARBA" id="ARBA00025157"/>
    </source>
</evidence>
<dbReference type="EMBL" id="JAAIRM010000037">
    <property type="protein sequence ID" value="NSI20643.1"/>
    <property type="molecule type" value="Genomic_DNA"/>
</dbReference>
<keyword evidence="3" id="KW-0813">Transport</keyword>
<evidence type="ECO:0000313" key="14">
    <source>
        <dbReference type="EMBL" id="NSI66510.1"/>
    </source>
</evidence>
<evidence type="ECO:0000256" key="3">
    <source>
        <dbReference type="ARBA" id="ARBA00022448"/>
    </source>
</evidence>
<dbReference type="GO" id="GO:0016887">
    <property type="term" value="F:ATP hydrolysis activity"/>
    <property type="evidence" value="ECO:0007669"/>
    <property type="project" value="InterPro"/>
</dbReference>
<sequence length="499" mass="56208">MKKQFPIISFEHVSFQYEGQTRENLKDINLTIKSGEFLVITGQSGCGKTTLTRCINNLIPRFFEGTLSGEVIVSGRSIKESDAGEAGKEIASIFQDPRSQFFTTNSSSEVAFACENYGISHEEIVKRVDRAFQSLNMEDLKDRDIFTLSSGERQKIAFLAATALNPQIYVLDEPSANLDIHTILQVREILFALKAAGHTIVVSEHRLFYLYGLADRFLVMKEGQIFEELTGKEMAELSVSQMHNRRLRPLNLSTIQIERKKFICHSTVFFQIKDLSFSHKSMPELLHNISLEACKGETIALIGENGCGKTTLGKVLSGLIRCRRGAFSIDGQTVKQRKLADYVYFVMQEADHQLYTDSVAEELRLGNKKIQDIDEKIDSVLKMLHLENFKNCHPYALSGGQKQRLTIGAAMLSEKPILVLDEPTSGLDWDNMCAVANAVNYMRETGKLVFIITHDLEFISLTATRALLLKEGNIKDDLQMTEQNNFKIVKSFMMEEGGE</sequence>
<dbReference type="Pfam" id="PF00005">
    <property type="entry name" value="ABC_tran"/>
    <property type="match status" value="2"/>
</dbReference>
<dbReference type="InterPro" id="IPR027417">
    <property type="entry name" value="P-loop_NTPase"/>
</dbReference>
<comment type="function">
    <text evidence="10">Probably part of an ABC transporter complex. Responsible for energy coupling to the transport system.</text>
</comment>
<evidence type="ECO:0000256" key="5">
    <source>
        <dbReference type="ARBA" id="ARBA00022737"/>
    </source>
</evidence>
<reference evidence="13" key="3">
    <citation type="submission" date="2020-02" db="EMBL/GenBank/DDBJ databases">
        <authorList>
            <person name="Littmann E."/>
            <person name="Sorbara M."/>
        </authorList>
    </citation>
    <scope>NUCLEOTIDE SEQUENCE</scope>
    <source>
        <strain evidence="14">MSK.11.9</strain>
        <strain evidence="13">MSK.22.53</strain>
    </source>
</reference>
<dbReference type="RefSeq" id="WP_004614597.1">
    <property type="nucleotide sequence ID" value="NZ_CABHNE010000086.1"/>
</dbReference>
<dbReference type="PANTHER" id="PTHR43553:SF23">
    <property type="entry name" value="ABC TRANSPORTER ATP-BINDING COMPONENT"/>
    <property type="match status" value="1"/>
</dbReference>
<keyword evidence="7 12" id="KW-0067">ATP-binding</keyword>
<dbReference type="Proteomes" id="UP001297422">
    <property type="component" value="Unassembled WGS sequence"/>
</dbReference>
<organism evidence="12 17">
    <name type="scientific">Mediterraneibacter gnavus</name>
    <name type="common">Ruminococcus gnavus</name>
    <dbReference type="NCBI Taxonomy" id="33038"/>
    <lineage>
        <taxon>Bacteria</taxon>
        <taxon>Bacillati</taxon>
        <taxon>Bacillota</taxon>
        <taxon>Clostridia</taxon>
        <taxon>Lachnospirales</taxon>
        <taxon>Lachnospiraceae</taxon>
        <taxon>Mediterraneibacter</taxon>
    </lineage>
</organism>
<dbReference type="SMART" id="SM00382">
    <property type="entry name" value="AAA"/>
    <property type="match status" value="2"/>
</dbReference>
<dbReference type="Gene3D" id="3.40.50.300">
    <property type="entry name" value="P-loop containing nucleotide triphosphate hydrolases"/>
    <property type="match status" value="2"/>
</dbReference>
<evidence type="ECO:0000313" key="15">
    <source>
        <dbReference type="EMBL" id="RHD00364.1"/>
    </source>
</evidence>
<comment type="subcellular location">
    <subcellularLocation>
        <location evidence="1">Cell membrane</location>
        <topology evidence="1">Peripheral membrane protein</topology>
    </subcellularLocation>
</comment>
<dbReference type="InterPro" id="IPR003439">
    <property type="entry name" value="ABC_transporter-like_ATP-bd"/>
</dbReference>
<dbReference type="CDD" id="cd03226">
    <property type="entry name" value="ABC_cobalt_CbiO_domain2"/>
    <property type="match status" value="1"/>
</dbReference>
<dbReference type="InterPro" id="IPR017871">
    <property type="entry name" value="ABC_transporter-like_CS"/>
</dbReference>
<dbReference type="SUPFAM" id="SSF52540">
    <property type="entry name" value="P-loop containing nucleoside triphosphate hydrolases"/>
    <property type="match status" value="2"/>
</dbReference>
<evidence type="ECO:0000256" key="9">
    <source>
        <dbReference type="ARBA" id="ARBA00023136"/>
    </source>
</evidence>
<dbReference type="AlphaFoldDB" id="A0A2N5P0Z0"/>
<dbReference type="PANTHER" id="PTHR43553">
    <property type="entry name" value="HEAVY METAL TRANSPORTER"/>
    <property type="match status" value="1"/>
</dbReference>
<comment type="caution">
    <text evidence="12">The sequence shown here is derived from an EMBL/GenBank/DDBJ whole genome shotgun (WGS) entry which is preliminary data.</text>
</comment>
<dbReference type="EMBL" id="JAJBNC010000054">
    <property type="protein sequence ID" value="MCB5495672.1"/>
    <property type="molecule type" value="Genomic_DNA"/>
</dbReference>
<dbReference type="InterPro" id="IPR015856">
    <property type="entry name" value="ABC_transpr_CbiO/EcfA_su"/>
</dbReference>
<dbReference type="PROSITE" id="PS00211">
    <property type="entry name" value="ABC_TRANSPORTER_1"/>
    <property type="match status" value="2"/>
</dbReference>
<dbReference type="InterPro" id="IPR050095">
    <property type="entry name" value="ECF_ABC_transporter_ATP-bd"/>
</dbReference>
<keyword evidence="8" id="KW-1278">Translocase</keyword>
<evidence type="ECO:0000313" key="13">
    <source>
        <dbReference type="EMBL" id="NSI20643.1"/>
    </source>
</evidence>